<sequence length="44" mass="4772">MANGSRLIAKDDGIAVLIKTLLPVWANNTTDKLMGTKLTSSQKR</sequence>
<dbReference type="Proteomes" id="UP000195442">
    <property type="component" value="Unassembled WGS sequence"/>
</dbReference>
<reference evidence="2" key="1">
    <citation type="submission" date="2017-02" db="EMBL/GenBank/DDBJ databases">
        <authorList>
            <person name="Daims H."/>
        </authorList>
    </citation>
    <scope>NUCLEOTIDE SEQUENCE [LARGE SCALE GENOMIC DNA]</scope>
</reference>
<dbReference type="EMBL" id="FUKJ01000241">
    <property type="protein sequence ID" value="SJM93205.1"/>
    <property type="molecule type" value="Genomic_DNA"/>
</dbReference>
<evidence type="ECO:0000313" key="1">
    <source>
        <dbReference type="EMBL" id="SJM93205.1"/>
    </source>
</evidence>
<organism evidence="1 2">
    <name type="scientific">Crenothrix polyspora</name>
    <dbReference type="NCBI Taxonomy" id="360316"/>
    <lineage>
        <taxon>Bacteria</taxon>
        <taxon>Pseudomonadati</taxon>
        <taxon>Pseudomonadota</taxon>
        <taxon>Gammaproteobacteria</taxon>
        <taxon>Methylococcales</taxon>
        <taxon>Crenotrichaceae</taxon>
        <taxon>Crenothrix</taxon>
    </lineage>
</organism>
<accession>A0A1R4HAC8</accession>
<gene>
    <name evidence="1" type="ORF">CRENPOLYSF2_3150009</name>
</gene>
<protein>
    <submittedName>
        <fullName evidence="1">Uncharacterized protein</fullName>
    </submittedName>
</protein>
<evidence type="ECO:0000313" key="2">
    <source>
        <dbReference type="Proteomes" id="UP000195442"/>
    </source>
</evidence>
<name>A0A1R4HAC8_9GAMM</name>
<keyword evidence="2" id="KW-1185">Reference proteome</keyword>
<proteinExistence type="predicted"/>
<dbReference type="AlphaFoldDB" id="A0A1R4HAC8"/>